<keyword evidence="3" id="KW-0804">Transcription</keyword>
<dbReference type="InterPro" id="IPR000524">
    <property type="entry name" value="Tscrpt_reg_HTH_GntR"/>
</dbReference>
<keyword evidence="6" id="KW-1185">Reference proteome</keyword>
<dbReference type="Gene3D" id="1.10.10.10">
    <property type="entry name" value="Winged helix-like DNA-binding domain superfamily/Winged helix DNA-binding domain"/>
    <property type="match status" value="1"/>
</dbReference>
<dbReference type="RefSeq" id="WP_133590779.1">
    <property type="nucleotide sequence ID" value="NZ_SNVV01000007.1"/>
</dbReference>
<reference evidence="5 6" key="1">
    <citation type="submission" date="2019-03" db="EMBL/GenBank/DDBJ databases">
        <title>Genomic Encyclopedia of Type Strains, Phase IV (KMG-IV): sequencing the most valuable type-strain genomes for metagenomic binning, comparative biology and taxonomic classification.</title>
        <authorList>
            <person name="Goeker M."/>
        </authorList>
    </citation>
    <scope>NUCLEOTIDE SEQUENCE [LARGE SCALE GENOMIC DNA]</scope>
    <source>
        <strain evidence="5 6">DSM 12121</strain>
    </source>
</reference>
<dbReference type="AlphaFoldDB" id="A0A4R6E0U0"/>
<dbReference type="EMBL" id="SNVV01000007">
    <property type="protein sequence ID" value="TDN51315.1"/>
    <property type="molecule type" value="Genomic_DNA"/>
</dbReference>
<dbReference type="SUPFAM" id="SSF48008">
    <property type="entry name" value="GntR ligand-binding domain-like"/>
    <property type="match status" value="1"/>
</dbReference>
<accession>A0A4R6E0U0</accession>
<evidence type="ECO:0000256" key="3">
    <source>
        <dbReference type="ARBA" id="ARBA00023163"/>
    </source>
</evidence>
<keyword evidence="2" id="KW-0238">DNA-binding</keyword>
<dbReference type="CDD" id="cd07377">
    <property type="entry name" value="WHTH_GntR"/>
    <property type="match status" value="1"/>
</dbReference>
<dbReference type="SMART" id="SM00345">
    <property type="entry name" value="HTH_GNTR"/>
    <property type="match status" value="1"/>
</dbReference>
<comment type="caution">
    <text evidence="5">The sequence shown here is derived from an EMBL/GenBank/DDBJ whole genome shotgun (WGS) entry which is preliminary data.</text>
</comment>
<keyword evidence="1" id="KW-0805">Transcription regulation</keyword>
<name>A0A4R6E0U0_9RHOO</name>
<dbReference type="InterPro" id="IPR008920">
    <property type="entry name" value="TF_FadR/GntR_C"/>
</dbReference>
<gene>
    <name evidence="5" type="ORF">C7389_10749</name>
</gene>
<dbReference type="SMART" id="SM00895">
    <property type="entry name" value="FCD"/>
    <property type="match status" value="1"/>
</dbReference>
<dbReference type="PANTHER" id="PTHR43537">
    <property type="entry name" value="TRANSCRIPTIONAL REGULATOR, GNTR FAMILY"/>
    <property type="match status" value="1"/>
</dbReference>
<dbReference type="Gene3D" id="1.20.120.530">
    <property type="entry name" value="GntR ligand-binding domain-like"/>
    <property type="match status" value="1"/>
</dbReference>
<organism evidence="5 6">
    <name type="scientific">Azoarcus indigens</name>
    <dbReference type="NCBI Taxonomy" id="29545"/>
    <lineage>
        <taxon>Bacteria</taxon>
        <taxon>Pseudomonadati</taxon>
        <taxon>Pseudomonadota</taxon>
        <taxon>Betaproteobacteria</taxon>
        <taxon>Rhodocyclales</taxon>
        <taxon>Zoogloeaceae</taxon>
        <taxon>Azoarcus</taxon>
    </lineage>
</organism>
<dbReference type="OrthoDB" id="8066003at2"/>
<dbReference type="PROSITE" id="PS50949">
    <property type="entry name" value="HTH_GNTR"/>
    <property type="match status" value="1"/>
</dbReference>
<proteinExistence type="predicted"/>
<evidence type="ECO:0000313" key="6">
    <source>
        <dbReference type="Proteomes" id="UP000295129"/>
    </source>
</evidence>
<dbReference type="InterPro" id="IPR036390">
    <property type="entry name" value="WH_DNA-bd_sf"/>
</dbReference>
<feature type="domain" description="HTH gntR-type" evidence="4">
    <location>
        <begin position="14"/>
        <end position="81"/>
    </location>
</feature>
<evidence type="ECO:0000313" key="5">
    <source>
        <dbReference type="EMBL" id="TDN51315.1"/>
    </source>
</evidence>
<protein>
    <submittedName>
        <fullName evidence="5">GntR family transcriptional regulator</fullName>
    </submittedName>
</protein>
<dbReference type="Pfam" id="PF00392">
    <property type="entry name" value="GntR"/>
    <property type="match status" value="1"/>
</dbReference>
<dbReference type="GO" id="GO:0003700">
    <property type="term" value="F:DNA-binding transcription factor activity"/>
    <property type="evidence" value="ECO:0007669"/>
    <property type="project" value="InterPro"/>
</dbReference>
<dbReference type="Pfam" id="PF07729">
    <property type="entry name" value="FCD"/>
    <property type="match status" value="1"/>
</dbReference>
<sequence>MASAPLPETSEATSSQTVRALLRLREMILAGELAPGERLSEPVMAEATGISRTPIRTALVRLQEEGLLEPIQSGGFRVRAFSLDEIRDAIQIRATLEGLSARLAAERGVAPELLEMLADCVDQIDEVLADDEALSEARFAAYVDGNARFHELIAGACGSEVVRRQVERAMALPFASPNGFLRVQAVAPDALHTLRLANAQHRAVVEALAGREGARAEALMREHARIPQRNLETTLAHPAIRELIPGASLIVPG</sequence>
<dbReference type="Proteomes" id="UP000295129">
    <property type="component" value="Unassembled WGS sequence"/>
</dbReference>
<dbReference type="GO" id="GO:0003677">
    <property type="term" value="F:DNA binding"/>
    <property type="evidence" value="ECO:0007669"/>
    <property type="project" value="UniProtKB-KW"/>
</dbReference>
<dbReference type="InterPro" id="IPR011711">
    <property type="entry name" value="GntR_C"/>
</dbReference>
<dbReference type="SUPFAM" id="SSF46785">
    <property type="entry name" value="Winged helix' DNA-binding domain"/>
    <property type="match status" value="1"/>
</dbReference>
<evidence type="ECO:0000259" key="4">
    <source>
        <dbReference type="PROSITE" id="PS50949"/>
    </source>
</evidence>
<evidence type="ECO:0000256" key="1">
    <source>
        <dbReference type="ARBA" id="ARBA00023015"/>
    </source>
</evidence>
<evidence type="ECO:0000256" key="2">
    <source>
        <dbReference type="ARBA" id="ARBA00023125"/>
    </source>
</evidence>
<dbReference type="PANTHER" id="PTHR43537:SF49">
    <property type="entry name" value="TRANSCRIPTIONAL REGULATORY PROTEIN"/>
    <property type="match status" value="1"/>
</dbReference>
<dbReference type="InterPro" id="IPR036388">
    <property type="entry name" value="WH-like_DNA-bd_sf"/>
</dbReference>